<sequence>MKVGFISLGCSKNLVDSEKIMGMLKANGHELVGSPAKAEAIIINTCGFITSAKEEAISTIFEMAKYKEGKLKKLIAVGCLAQRYREQLEAEIPELDAVVRISDYDHLHEVLAKELGDEGKVTFRDAKRLLTSKPWTAYLKIAEGCSNHCTYCAIPLIRGDNVSVPEEQLIEEAKELAASGVKELVLNAQDTTKYGTDLYGSRKLLELLQKLHEIDGFHWIRILYMYPDEIDDELIEGMAKLPKVLPYFDIPMQHANDEMLARMNRRGTKAEVLRLIDKIRSTFAHPTLRTTFIVGFPGESRQTMDELLQFVRDVRWDHMGAFTYSPEEDTLGYSMKPVCPEEVKEQYLDELMKLQEEIALENQQQKIGRVIEVLVEDQEGLTGRYRGRSEWDAPDGVDGMVIFTSGRQIEMGSFVKVKVTQVLPHDVIGEEVC</sequence>
<dbReference type="PANTHER" id="PTHR43837:SF1">
    <property type="entry name" value="RIBOSOMAL PROTEIN US12 METHYLTHIOTRANSFERASE RIMO"/>
    <property type="match status" value="1"/>
</dbReference>
<keyword evidence="12" id="KW-0687">Ribonucleoprotein</keyword>
<dbReference type="HAMAP" id="MF_01865">
    <property type="entry name" value="MTTase_RimO"/>
    <property type="match status" value="1"/>
</dbReference>
<reference evidence="12" key="2">
    <citation type="submission" date="2021-04" db="EMBL/GenBank/DDBJ databases">
        <authorList>
            <person name="Gilroy R."/>
        </authorList>
    </citation>
    <scope>NUCLEOTIDE SEQUENCE</scope>
    <source>
        <strain evidence="12">CHK187-11901</strain>
    </source>
</reference>
<dbReference type="GO" id="GO:0035600">
    <property type="term" value="P:tRNA methylthiolation"/>
    <property type="evidence" value="ECO:0007669"/>
    <property type="project" value="UniProtKB-ARBA"/>
</dbReference>
<dbReference type="InterPro" id="IPR012340">
    <property type="entry name" value="NA-bd_OB-fold"/>
</dbReference>
<evidence type="ECO:0000259" key="9">
    <source>
        <dbReference type="PROSITE" id="PS50926"/>
    </source>
</evidence>
<dbReference type="Proteomes" id="UP000823896">
    <property type="component" value="Unassembled WGS sequence"/>
</dbReference>
<dbReference type="SFLD" id="SFLDG01082">
    <property type="entry name" value="B12-binding_domain_containing"/>
    <property type="match status" value="1"/>
</dbReference>
<feature type="binding site" evidence="8">
    <location>
        <position position="79"/>
    </location>
    <ligand>
        <name>[4Fe-4S] cluster</name>
        <dbReference type="ChEBI" id="CHEBI:49883"/>
        <label>1</label>
    </ligand>
</feature>
<dbReference type="InterPro" id="IPR038135">
    <property type="entry name" value="Methylthiotransferase_N_sf"/>
</dbReference>
<dbReference type="Pfam" id="PF18693">
    <property type="entry name" value="TRAM_2"/>
    <property type="match status" value="1"/>
</dbReference>
<dbReference type="InterPro" id="IPR007197">
    <property type="entry name" value="rSAM"/>
</dbReference>
<evidence type="ECO:0000259" key="10">
    <source>
        <dbReference type="PROSITE" id="PS51449"/>
    </source>
</evidence>
<evidence type="ECO:0000256" key="8">
    <source>
        <dbReference type="HAMAP-Rule" id="MF_01865"/>
    </source>
</evidence>
<dbReference type="Gene3D" id="3.40.50.12160">
    <property type="entry name" value="Methylthiotransferase, N-terminal domain"/>
    <property type="match status" value="1"/>
</dbReference>
<feature type="binding site" evidence="8">
    <location>
        <position position="46"/>
    </location>
    <ligand>
        <name>[4Fe-4S] cluster</name>
        <dbReference type="ChEBI" id="CHEBI:49883"/>
        <label>1</label>
    </ligand>
</feature>
<dbReference type="PROSITE" id="PS51918">
    <property type="entry name" value="RADICAL_SAM"/>
    <property type="match status" value="1"/>
</dbReference>
<evidence type="ECO:0000256" key="3">
    <source>
        <dbReference type="ARBA" id="ARBA00022679"/>
    </source>
</evidence>
<proteinExistence type="inferred from homology"/>
<dbReference type="PROSITE" id="PS01278">
    <property type="entry name" value="MTTASE_RADICAL"/>
    <property type="match status" value="1"/>
</dbReference>
<comment type="caution">
    <text evidence="12">The sequence shown here is derived from an EMBL/GenBank/DDBJ whole genome shotgun (WGS) entry which is preliminary data.</text>
</comment>
<dbReference type="SFLD" id="SFLDG01061">
    <property type="entry name" value="methylthiotransferase"/>
    <property type="match status" value="1"/>
</dbReference>
<dbReference type="FunFam" id="3.80.30.20:FF:000001">
    <property type="entry name" value="tRNA-2-methylthio-N(6)-dimethylallyladenosine synthase 2"/>
    <property type="match status" value="1"/>
</dbReference>
<dbReference type="InterPro" id="IPR023404">
    <property type="entry name" value="rSAM_horseshoe"/>
</dbReference>
<evidence type="ECO:0000256" key="5">
    <source>
        <dbReference type="ARBA" id="ARBA00022723"/>
    </source>
</evidence>
<gene>
    <name evidence="8 12" type="primary">rimO</name>
    <name evidence="12" type="ORF">H9702_09055</name>
</gene>
<keyword evidence="4 8" id="KW-0949">S-adenosyl-L-methionine</keyword>
<dbReference type="SUPFAM" id="SSF102114">
    <property type="entry name" value="Radical SAM enzymes"/>
    <property type="match status" value="1"/>
</dbReference>
<evidence type="ECO:0000256" key="2">
    <source>
        <dbReference type="ARBA" id="ARBA00022490"/>
    </source>
</evidence>
<keyword evidence="7 8" id="KW-0411">Iron-sulfur</keyword>
<dbReference type="EMBL" id="DWWM01000056">
    <property type="protein sequence ID" value="HJC37257.1"/>
    <property type="molecule type" value="Genomic_DNA"/>
</dbReference>
<dbReference type="PROSITE" id="PS50926">
    <property type="entry name" value="TRAM"/>
    <property type="match status" value="1"/>
</dbReference>
<protein>
    <recommendedName>
        <fullName evidence="8">Ribosomal protein uS12 methylthiotransferase RimO</fullName>
        <shortName evidence="8">uS12 MTTase</shortName>
        <shortName evidence="8">uS12 methylthiotransferase</shortName>
        <ecNumber evidence="8">2.8.4.4</ecNumber>
    </recommendedName>
    <alternativeName>
        <fullName evidence="8">Ribosomal protein uS12 (aspartate-C(3))-methylthiotransferase</fullName>
    </alternativeName>
    <alternativeName>
        <fullName evidence="8">Ribosome maturation factor RimO</fullName>
    </alternativeName>
</protein>
<reference evidence="12" key="1">
    <citation type="journal article" date="2021" name="PeerJ">
        <title>Extensive microbial diversity within the chicken gut microbiome revealed by metagenomics and culture.</title>
        <authorList>
            <person name="Gilroy R."/>
            <person name="Ravi A."/>
            <person name="Getino M."/>
            <person name="Pursley I."/>
            <person name="Horton D.L."/>
            <person name="Alikhan N.F."/>
            <person name="Baker D."/>
            <person name="Gharbi K."/>
            <person name="Hall N."/>
            <person name="Watson M."/>
            <person name="Adriaenssens E.M."/>
            <person name="Foster-Nyarko E."/>
            <person name="Jarju S."/>
            <person name="Secka A."/>
            <person name="Antonio M."/>
            <person name="Oren A."/>
            <person name="Chaudhuri R.R."/>
            <person name="La Ragione R."/>
            <person name="Hildebrand F."/>
            <person name="Pallen M.J."/>
        </authorList>
    </citation>
    <scope>NUCLEOTIDE SEQUENCE</scope>
    <source>
        <strain evidence="12">CHK187-11901</strain>
    </source>
</reference>
<comment type="similarity">
    <text evidence="8">Belongs to the methylthiotransferase family. RimO subfamily.</text>
</comment>
<name>A0A9D2SW31_9FIRM</name>
<dbReference type="InterPro" id="IPR005840">
    <property type="entry name" value="Ribosomal_uS12_MeSTrfase_RimO"/>
</dbReference>
<evidence type="ECO:0000313" key="12">
    <source>
        <dbReference type="EMBL" id="HJC37257.1"/>
    </source>
</evidence>
<comment type="function">
    <text evidence="8">Catalyzes the methylthiolation of an aspartic acid residue of ribosomal protein uS12.</text>
</comment>
<evidence type="ECO:0000259" key="11">
    <source>
        <dbReference type="PROSITE" id="PS51918"/>
    </source>
</evidence>
<dbReference type="CDD" id="cd01335">
    <property type="entry name" value="Radical_SAM"/>
    <property type="match status" value="1"/>
</dbReference>
<evidence type="ECO:0000256" key="4">
    <source>
        <dbReference type="ARBA" id="ARBA00022691"/>
    </source>
</evidence>
<evidence type="ECO:0000256" key="6">
    <source>
        <dbReference type="ARBA" id="ARBA00023004"/>
    </source>
</evidence>
<dbReference type="SFLD" id="SFLDF00274">
    <property type="entry name" value="ribosomal_protein_S12_methylth"/>
    <property type="match status" value="1"/>
</dbReference>
<dbReference type="PANTHER" id="PTHR43837">
    <property type="entry name" value="RIBOSOMAL PROTEIN S12 METHYLTHIOTRANSFERASE RIMO"/>
    <property type="match status" value="1"/>
</dbReference>
<dbReference type="GO" id="GO:0046872">
    <property type="term" value="F:metal ion binding"/>
    <property type="evidence" value="ECO:0007669"/>
    <property type="project" value="UniProtKB-KW"/>
</dbReference>
<dbReference type="InterPro" id="IPR058240">
    <property type="entry name" value="rSAM_sf"/>
</dbReference>
<dbReference type="InterPro" id="IPR006638">
    <property type="entry name" value="Elp3/MiaA/NifB-like_rSAM"/>
</dbReference>
<dbReference type="SMART" id="SM00729">
    <property type="entry name" value="Elp3"/>
    <property type="match status" value="1"/>
</dbReference>
<evidence type="ECO:0000256" key="7">
    <source>
        <dbReference type="ARBA" id="ARBA00023014"/>
    </source>
</evidence>
<dbReference type="AlphaFoldDB" id="A0A9D2SW31"/>
<feature type="binding site" evidence="8">
    <location>
        <position position="10"/>
    </location>
    <ligand>
        <name>[4Fe-4S] cluster</name>
        <dbReference type="ChEBI" id="CHEBI:49883"/>
        <label>1</label>
    </ligand>
</feature>
<evidence type="ECO:0000256" key="1">
    <source>
        <dbReference type="ARBA" id="ARBA00022485"/>
    </source>
</evidence>
<dbReference type="Gene3D" id="2.40.50.140">
    <property type="entry name" value="Nucleic acid-binding proteins"/>
    <property type="match status" value="1"/>
</dbReference>
<dbReference type="PROSITE" id="PS51449">
    <property type="entry name" value="MTTASE_N"/>
    <property type="match status" value="1"/>
</dbReference>
<feature type="binding site" evidence="8">
    <location>
        <position position="152"/>
    </location>
    <ligand>
        <name>[4Fe-4S] cluster</name>
        <dbReference type="ChEBI" id="CHEBI:49883"/>
        <label>2</label>
        <note>4Fe-4S-S-AdoMet</note>
    </ligand>
</feature>
<dbReference type="Pfam" id="PF00919">
    <property type="entry name" value="UPF0004"/>
    <property type="match status" value="1"/>
</dbReference>
<comment type="catalytic activity">
    <reaction evidence="8">
        <text>L-aspartate(89)-[ribosomal protein uS12]-hydrogen + (sulfur carrier)-SH + AH2 + 2 S-adenosyl-L-methionine = 3-methylsulfanyl-L-aspartate(89)-[ribosomal protein uS12]-hydrogen + (sulfur carrier)-H + 5'-deoxyadenosine + L-methionine + A + S-adenosyl-L-homocysteine + 2 H(+)</text>
        <dbReference type="Rhea" id="RHEA:37087"/>
        <dbReference type="Rhea" id="RHEA-COMP:10460"/>
        <dbReference type="Rhea" id="RHEA-COMP:10461"/>
        <dbReference type="Rhea" id="RHEA-COMP:14737"/>
        <dbReference type="Rhea" id="RHEA-COMP:14739"/>
        <dbReference type="ChEBI" id="CHEBI:13193"/>
        <dbReference type="ChEBI" id="CHEBI:15378"/>
        <dbReference type="ChEBI" id="CHEBI:17319"/>
        <dbReference type="ChEBI" id="CHEBI:17499"/>
        <dbReference type="ChEBI" id="CHEBI:29917"/>
        <dbReference type="ChEBI" id="CHEBI:29961"/>
        <dbReference type="ChEBI" id="CHEBI:57844"/>
        <dbReference type="ChEBI" id="CHEBI:57856"/>
        <dbReference type="ChEBI" id="CHEBI:59789"/>
        <dbReference type="ChEBI" id="CHEBI:64428"/>
        <dbReference type="ChEBI" id="CHEBI:73599"/>
        <dbReference type="EC" id="2.8.4.4"/>
    </reaction>
</comment>
<keyword evidence="3 8" id="KW-0808">Transferase</keyword>
<comment type="subcellular location">
    <subcellularLocation>
        <location evidence="8">Cytoplasm</location>
    </subcellularLocation>
</comment>
<dbReference type="Pfam" id="PF04055">
    <property type="entry name" value="Radical_SAM"/>
    <property type="match status" value="1"/>
</dbReference>
<dbReference type="InterPro" id="IPR005839">
    <property type="entry name" value="Methylthiotransferase"/>
</dbReference>
<keyword evidence="5 8" id="KW-0479">Metal-binding</keyword>
<dbReference type="InterPro" id="IPR013848">
    <property type="entry name" value="Methylthiotransferase_N"/>
</dbReference>
<feature type="domain" description="TRAM" evidence="9">
    <location>
        <begin position="364"/>
        <end position="433"/>
    </location>
</feature>
<comment type="cofactor">
    <cofactor evidence="8">
        <name>[4Fe-4S] cluster</name>
        <dbReference type="ChEBI" id="CHEBI:49883"/>
    </cofactor>
    <text evidence="8">Binds 2 [4Fe-4S] clusters. One cluster is coordinated with 3 cysteines and an exchangeable S-adenosyl-L-methionine.</text>
</comment>
<dbReference type="InterPro" id="IPR020612">
    <property type="entry name" value="Methylthiotransferase_CS"/>
</dbReference>
<dbReference type="NCBIfam" id="TIGR01125">
    <property type="entry name" value="30S ribosomal protein S12 methylthiotransferase RimO"/>
    <property type="match status" value="1"/>
</dbReference>
<dbReference type="GO" id="GO:0005829">
    <property type="term" value="C:cytosol"/>
    <property type="evidence" value="ECO:0007669"/>
    <property type="project" value="TreeGrafter"/>
</dbReference>
<dbReference type="GO" id="GO:0140101">
    <property type="term" value="F:catalytic activity, acting on a tRNA"/>
    <property type="evidence" value="ECO:0007669"/>
    <property type="project" value="UniProtKB-ARBA"/>
</dbReference>
<feature type="domain" description="Radical SAM core" evidence="11">
    <location>
        <begin position="131"/>
        <end position="361"/>
    </location>
</feature>
<dbReference type="Gene3D" id="3.80.30.20">
    <property type="entry name" value="tm_1862 like domain"/>
    <property type="match status" value="1"/>
</dbReference>
<feature type="binding site" evidence="8">
    <location>
        <position position="149"/>
    </location>
    <ligand>
        <name>[4Fe-4S] cluster</name>
        <dbReference type="ChEBI" id="CHEBI:49883"/>
        <label>2</label>
        <note>4Fe-4S-S-AdoMet</note>
    </ligand>
</feature>
<keyword evidence="1 8" id="KW-0004">4Fe-4S</keyword>
<dbReference type="InterPro" id="IPR002792">
    <property type="entry name" value="TRAM_dom"/>
</dbReference>
<feature type="domain" description="MTTase N-terminal" evidence="10">
    <location>
        <begin position="1"/>
        <end position="116"/>
    </location>
</feature>
<dbReference type="NCBIfam" id="TIGR00089">
    <property type="entry name" value="MiaB/RimO family radical SAM methylthiotransferase"/>
    <property type="match status" value="1"/>
</dbReference>
<keyword evidence="12" id="KW-0689">Ribosomal protein</keyword>
<organism evidence="12 13">
    <name type="scientific">Candidatus Merdibacter merdavium</name>
    <dbReference type="NCBI Taxonomy" id="2838692"/>
    <lineage>
        <taxon>Bacteria</taxon>
        <taxon>Bacillati</taxon>
        <taxon>Bacillota</taxon>
        <taxon>Erysipelotrichia</taxon>
        <taxon>Erysipelotrichales</taxon>
        <taxon>Erysipelotrichaceae</taxon>
        <taxon>Merdibacter</taxon>
    </lineage>
</organism>
<dbReference type="SFLD" id="SFLDS00029">
    <property type="entry name" value="Radical_SAM"/>
    <property type="match status" value="1"/>
</dbReference>
<dbReference type="GO" id="GO:0103039">
    <property type="term" value="F:protein methylthiotransferase activity"/>
    <property type="evidence" value="ECO:0007669"/>
    <property type="project" value="UniProtKB-EC"/>
</dbReference>
<dbReference type="GO" id="GO:0005840">
    <property type="term" value="C:ribosome"/>
    <property type="evidence" value="ECO:0007669"/>
    <property type="project" value="UniProtKB-KW"/>
</dbReference>
<keyword evidence="6 8" id="KW-0408">Iron</keyword>
<dbReference type="GO" id="GO:0051539">
    <property type="term" value="F:4 iron, 4 sulfur cluster binding"/>
    <property type="evidence" value="ECO:0007669"/>
    <property type="project" value="UniProtKB-UniRule"/>
</dbReference>
<keyword evidence="2 8" id="KW-0963">Cytoplasm</keyword>
<accession>A0A9D2SW31</accession>
<feature type="binding site" evidence="8">
    <location>
        <position position="145"/>
    </location>
    <ligand>
        <name>[4Fe-4S] cluster</name>
        <dbReference type="ChEBI" id="CHEBI:49883"/>
        <label>2</label>
        <note>4Fe-4S-S-AdoMet</note>
    </ligand>
</feature>
<evidence type="ECO:0000313" key="13">
    <source>
        <dbReference type="Proteomes" id="UP000823896"/>
    </source>
</evidence>
<dbReference type="GO" id="GO:0035599">
    <property type="term" value="F:aspartic acid methylthiotransferase activity"/>
    <property type="evidence" value="ECO:0007669"/>
    <property type="project" value="TreeGrafter"/>
</dbReference>
<dbReference type="EC" id="2.8.4.4" evidence="8"/>